<dbReference type="RefSeq" id="WP_203242970.1">
    <property type="nucleotide sequence ID" value="NZ_JAFBRH010000004.1"/>
</dbReference>
<reference evidence="1 2" key="1">
    <citation type="submission" date="2021-01" db="EMBL/GenBank/DDBJ databases">
        <title>Diatom-associated Roseobacters Show Island Model of Population Structure.</title>
        <authorList>
            <person name="Qu L."/>
            <person name="Feng X."/>
            <person name="Chen Y."/>
            <person name="Li L."/>
            <person name="Wang X."/>
            <person name="Hu Z."/>
            <person name="Wang H."/>
            <person name="Luo H."/>
        </authorList>
    </citation>
    <scope>NUCLEOTIDE SEQUENCE [LARGE SCALE GENOMIC DNA]</scope>
    <source>
        <strain evidence="1 2">TR60-84</strain>
    </source>
</reference>
<protein>
    <submittedName>
        <fullName evidence="1">Uncharacterized protein</fullName>
    </submittedName>
</protein>
<keyword evidence="2" id="KW-1185">Reference proteome</keyword>
<comment type="caution">
    <text evidence="1">The sequence shown here is derived from an EMBL/GenBank/DDBJ whole genome shotgun (WGS) entry which is preliminary data.</text>
</comment>
<dbReference type="Proteomes" id="UP000732193">
    <property type="component" value="Unassembled WGS sequence"/>
</dbReference>
<sequence>MTKSDTLVLDTPTSEWIAAFNRARGWKSLRGGDASRPDAKDLKKRPKSQLIEDREFALDGYDKDKLDALVVAQENELARLNNAIETAPPDADIDAWLEERKELLPFLEMNKADLAVAKRVDAHVAQLQSVEGHLGRDLSDVRREIRKLEAAAVDFDPDDLDQDLLAQFRQRHVAVQGNIENARAEVMKITTLDGKKTRSYAIINGAEYKILFGMLEQAILILATGDVQAALARVEETQTKMNAFRTARTGATAIDPPPSEHGDLDGPVNDVEMQISVLDKKGFTEAANQYGFRLAALSHAIQQAVNANSPDLRKQFLPAVEALGEETALARDQALTVEQIIFDIQTDIASMRANGHIHRPNRSQRELEDLERLSQAQALMSTVVSDAQDAAEIIRKRLEETKQEDLRKSNLKPAEIQKELGALDKRYKDFFVQNLQGEAFQQKDTKSGELKGIKKNRNLPRGALEEIDLQLLAAQQLAQSDSVDALKTADDYLTGVSNFIEAIEKDPDVYVKLEDEFTRVEKKITKTKKKFPLYEPGRLLDLKAELDALRANHLTRLPANVTADTDDLRERVLAFRAEMAEAQTFKRALQKQADGVDKTIEAIGKRLKKDHKGIVKFDGYYGPEVVRMMTVRDQIAERSAKSLKQASATLDEISGNLGWLLRLLEKEKSGKSLGNNERLHVDELVSAARSGQLDKDANDAKKKEFESGIKAFTKDLKTAKKSLKKIKSDLSEVTALDSKRDGLKAETEKFGSYIDGLAELKGLQSRVDQLNTEAEVAIDILDKDLATAVDKCAQTLLLFTHKLGTFVEDVIRPEGKDGKDNQLDQPPLDAAKIGAFFDKLKGSLEKIDIAEMRSQSARVTDGTLTVKDRKLARKIALQELRKLMTLFDSFAPMQHFRAHPFAKGDASTQMVSARKALSQLEVRLLTAIKD</sequence>
<name>A0AAE3B7A1_9RHOB</name>
<dbReference type="AlphaFoldDB" id="A0AAE3B7A1"/>
<evidence type="ECO:0000313" key="2">
    <source>
        <dbReference type="Proteomes" id="UP000732193"/>
    </source>
</evidence>
<gene>
    <name evidence="1" type="ORF">JQV55_16020</name>
</gene>
<evidence type="ECO:0000313" key="1">
    <source>
        <dbReference type="EMBL" id="MBM1715078.1"/>
    </source>
</evidence>
<dbReference type="EMBL" id="JAFBRM010000004">
    <property type="protein sequence ID" value="MBM1715078.1"/>
    <property type="molecule type" value="Genomic_DNA"/>
</dbReference>
<accession>A0AAE3B7A1</accession>
<proteinExistence type="predicted"/>
<organism evidence="1 2">
    <name type="scientific">Sulfitobacter geojensis</name>
    <dbReference type="NCBI Taxonomy" id="1342299"/>
    <lineage>
        <taxon>Bacteria</taxon>
        <taxon>Pseudomonadati</taxon>
        <taxon>Pseudomonadota</taxon>
        <taxon>Alphaproteobacteria</taxon>
        <taxon>Rhodobacterales</taxon>
        <taxon>Roseobacteraceae</taxon>
        <taxon>Sulfitobacter</taxon>
    </lineage>
</organism>